<proteinExistence type="predicted"/>
<evidence type="ECO:0000313" key="4">
    <source>
        <dbReference type="Proteomes" id="UP001642540"/>
    </source>
</evidence>
<dbReference type="Proteomes" id="UP001642540">
    <property type="component" value="Unassembled WGS sequence"/>
</dbReference>
<feature type="signal peptide" evidence="1">
    <location>
        <begin position="1"/>
        <end position="41"/>
    </location>
</feature>
<comment type="caution">
    <text evidence="3">The sequence shown here is derived from an EMBL/GenBank/DDBJ whole genome shotgun (WGS) entry which is preliminary data.</text>
</comment>
<evidence type="ECO:0000313" key="3">
    <source>
        <dbReference type="EMBL" id="CAL8083233.1"/>
    </source>
</evidence>
<organism evidence="3 4">
    <name type="scientific">Orchesella dallaii</name>
    <dbReference type="NCBI Taxonomy" id="48710"/>
    <lineage>
        <taxon>Eukaryota</taxon>
        <taxon>Metazoa</taxon>
        <taxon>Ecdysozoa</taxon>
        <taxon>Arthropoda</taxon>
        <taxon>Hexapoda</taxon>
        <taxon>Collembola</taxon>
        <taxon>Entomobryomorpha</taxon>
        <taxon>Entomobryoidea</taxon>
        <taxon>Orchesellidae</taxon>
        <taxon>Orchesellinae</taxon>
        <taxon>Orchesella</taxon>
    </lineage>
</organism>
<keyword evidence="1" id="KW-0732">Signal</keyword>
<accession>A0ABP1PYY4</accession>
<dbReference type="PANTHER" id="PTHR21177:SF4">
    <property type="entry name" value="IP06524P"/>
    <property type="match status" value="1"/>
</dbReference>
<feature type="domain" description="DUF4789" evidence="2">
    <location>
        <begin position="100"/>
        <end position="200"/>
    </location>
</feature>
<feature type="chain" id="PRO_5045707987" description="DUF4789 domain-containing protein" evidence="1">
    <location>
        <begin position="42"/>
        <end position="270"/>
    </location>
</feature>
<gene>
    <name evidence="3" type="ORF">ODALV1_LOCUS5425</name>
</gene>
<dbReference type="EMBL" id="CAXLJM020000016">
    <property type="protein sequence ID" value="CAL8083233.1"/>
    <property type="molecule type" value="Genomic_DNA"/>
</dbReference>
<protein>
    <recommendedName>
        <fullName evidence="2">DUF4789 domain-containing protein</fullName>
    </recommendedName>
</protein>
<name>A0ABP1PYY4_9HEXA</name>
<dbReference type="InterPro" id="IPR031993">
    <property type="entry name" value="DUF4789"/>
</dbReference>
<sequence>MKSKSLPQGSKRLQMFSSTVKLSVCSASALLFLFLLPQCAPSPVDLFHSGYDEIKRNPPQKIDSPGLCPENLNNDNITNMRWYRYHNGTQKCWHIDQRGPCGQNMIFYRIGDTEYGDCDCNFYYKCARPLIYWAPENRCYFTNEQGPCEQQDWIVVTDDLKPKCKPNPCVYNQTVQPSRKDRYWFDHGGECFLTLTRGYCSHPDETLYTKWDEYQPSCHIGRECNLRKVRGKANSRSIPSQNSCLPGQKLDADGRCRKIVRISWWSVFVR</sequence>
<keyword evidence="4" id="KW-1185">Reference proteome</keyword>
<evidence type="ECO:0000256" key="1">
    <source>
        <dbReference type="SAM" id="SignalP"/>
    </source>
</evidence>
<reference evidence="3 4" key="1">
    <citation type="submission" date="2024-08" db="EMBL/GenBank/DDBJ databases">
        <authorList>
            <person name="Cucini C."/>
            <person name="Frati F."/>
        </authorList>
    </citation>
    <scope>NUCLEOTIDE SEQUENCE [LARGE SCALE GENOMIC DNA]</scope>
</reference>
<dbReference type="PANTHER" id="PTHR21177">
    <property type="entry name" value="IP06524P-RELATED"/>
    <property type="match status" value="1"/>
</dbReference>
<dbReference type="Pfam" id="PF16033">
    <property type="entry name" value="DUF4789"/>
    <property type="match status" value="1"/>
</dbReference>
<evidence type="ECO:0000259" key="2">
    <source>
        <dbReference type="Pfam" id="PF16033"/>
    </source>
</evidence>